<keyword evidence="2" id="KW-0812">Transmembrane</keyword>
<keyword evidence="2" id="KW-1133">Transmembrane helix</keyword>
<organism evidence="4">
    <name type="scientific">Psilocybe cubensis</name>
    <name type="common">Psychedelic mushroom</name>
    <name type="synonym">Stropharia cubensis</name>
    <dbReference type="NCBI Taxonomy" id="181762"/>
    <lineage>
        <taxon>Eukaryota</taxon>
        <taxon>Fungi</taxon>
        <taxon>Dikarya</taxon>
        <taxon>Basidiomycota</taxon>
        <taxon>Agaricomycotina</taxon>
        <taxon>Agaricomycetes</taxon>
        <taxon>Agaricomycetidae</taxon>
        <taxon>Agaricales</taxon>
        <taxon>Agaricineae</taxon>
        <taxon>Strophariaceae</taxon>
        <taxon>Psilocybe</taxon>
    </lineage>
</organism>
<dbReference type="InterPro" id="IPR045338">
    <property type="entry name" value="DUF6535"/>
</dbReference>
<feature type="compositionally biased region" description="Basic and acidic residues" evidence="1">
    <location>
        <begin position="20"/>
        <end position="29"/>
    </location>
</feature>
<feature type="region of interest" description="Disordered" evidence="1">
    <location>
        <begin position="1"/>
        <end position="37"/>
    </location>
</feature>
<feature type="transmembrane region" description="Helical" evidence="2">
    <location>
        <begin position="80"/>
        <end position="99"/>
    </location>
</feature>
<feature type="domain" description="DUF6535" evidence="3">
    <location>
        <begin position="58"/>
        <end position="234"/>
    </location>
</feature>
<keyword evidence="2" id="KW-0472">Membrane</keyword>
<dbReference type="AlphaFoldDB" id="A0A8H7XQM2"/>
<dbReference type="EMBL" id="JAFIQS010000009">
    <property type="protein sequence ID" value="KAG5165656.1"/>
    <property type="molecule type" value="Genomic_DNA"/>
</dbReference>
<feature type="compositionally biased region" description="Polar residues" evidence="1">
    <location>
        <begin position="1"/>
        <end position="19"/>
    </location>
</feature>
<reference evidence="4" key="1">
    <citation type="submission" date="2021-02" db="EMBL/GenBank/DDBJ databases">
        <title>Psilocybe cubensis genome.</title>
        <authorList>
            <person name="Mckernan K.J."/>
            <person name="Crawford S."/>
            <person name="Trippe A."/>
            <person name="Kane L.T."/>
            <person name="Mclaughlin S."/>
        </authorList>
    </citation>
    <scope>NUCLEOTIDE SEQUENCE [LARGE SCALE GENOMIC DNA]</scope>
    <source>
        <strain evidence="4">MGC-MH-2018</strain>
    </source>
</reference>
<feature type="transmembrane region" description="Helical" evidence="2">
    <location>
        <begin position="207"/>
        <end position="230"/>
    </location>
</feature>
<accession>A0A8H7XQM2</accession>
<evidence type="ECO:0000256" key="2">
    <source>
        <dbReference type="SAM" id="Phobius"/>
    </source>
</evidence>
<evidence type="ECO:0000256" key="1">
    <source>
        <dbReference type="SAM" id="MobiDB-lite"/>
    </source>
</evidence>
<name>A0A8H7XQM2_PSICU</name>
<gene>
    <name evidence="4" type="ORF">JR316_009239</name>
</gene>
<feature type="transmembrane region" description="Helical" evidence="2">
    <location>
        <begin position="153"/>
        <end position="176"/>
    </location>
</feature>
<dbReference type="Pfam" id="PF20153">
    <property type="entry name" value="DUF6535"/>
    <property type="match status" value="1"/>
</dbReference>
<comment type="caution">
    <text evidence="4">The sequence shown here is derived from an EMBL/GenBank/DDBJ whole genome shotgun (WGS) entry which is preliminary data.</text>
</comment>
<evidence type="ECO:0000313" key="4">
    <source>
        <dbReference type="EMBL" id="KAG5165656.1"/>
    </source>
</evidence>
<dbReference type="OrthoDB" id="3221808at2759"/>
<sequence>MPSVDDSSFSQDRNSTNQQPERHDLHNMPEETNSDLPKMWNIEDPFQYAPPKPDGDPWSILLEPLLKSDKLRCDAWKDEVQNLLIFAGLFSAVVTTFLVESYKDLQADPNDTMIALLAHIAARLDNDTSIITSTSIFSDNTFVPATSTIRVNVFWFISLVLSLTTVLVGTISLQWLREHRSYSNVSDPREKYAIFHMRKEGLEKWRVDRIFTVMPLLLQSALVLFLGGLIDFLHAFSQRWSVVIPVAAVIGLSLLFLVTTTILPTLQTMALFIIPSTSLHPPSQCPFKSPQSHAVRRICAPLLKIPSYLRQSSVLVPIRSLISRLHRISLSSEMISSYTMASKFQTQVTYTAWCRTWVMFDKDWVIIRDLYMRRSLENRFKEYYWFMDTMGFGRDERLPLFDIVHGLKYQHWREDVVDAAYHCMSEVSQHALLPLTNTLRLSSRARLCENNYLYNLSSIGHDRVSITSFFDTDSVFDHVGKGELSSAKALTCILHQQNLAAFTEWSGSIFQRHQKELALRLFSYFYQKPHKLQLSHTKRQVPVSVSFRNFSFYYVFQVPLSVSFFNVSSYHLVADRDNDFCDKDTFEAFAWQFANLTFSIFRQACEDFHPHSLVHNSFSQELGLPLYFEVAAYITARTFSPSISFSIDNESESSAVSLATKQTFRDLFTYISSILDMEISSWKDSQPKPSLFFYLAACYTQQLVGPLSKDENFISHRGTILQYKEHTIDVGLIDSILERRLSGRQHASDNHIPYDDEYICVPFSSSWWDTFKGKTPEGFNYSPEPPVLFDDCQQINVVD</sequence>
<proteinExistence type="predicted"/>
<feature type="transmembrane region" description="Helical" evidence="2">
    <location>
        <begin position="242"/>
        <end position="263"/>
    </location>
</feature>
<evidence type="ECO:0000259" key="3">
    <source>
        <dbReference type="Pfam" id="PF20153"/>
    </source>
</evidence>
<protein>
    <recommendedName>
        <fullName evidence="3">DUF6535 domain-containing protein</fullName>
    </recommendedName>
</protein>